<sequence>EKQKELKYMNWPPQSPDLNPIELLWDELDRNVRKMRPTNRNQLWEFLQVSWTKISALTLKKLIERMPKICTAVLKAKG</sequence>
<dbReference type="InterPro" id="IPR038717">
    <property type="entry name" value="Tc1-like_DDE_dom"/>
</dbReference>
<dbReference type="Proteomes" id="UP000000311">
    <property type="component" value="Unassembled WGS sequence"/>
</dbReference>
<dbReference type="InterPro" id="IPR036397">
    <property type="entry name" value="RNaseH_sf"/>
</dbReference>
<feature type="domain" description="Tc1-like transposase DDE" evidence="1">
    <location>
        <begin position="3"/>
        <end position="40"/>
    </location>
</feature>
<name>E2AIK5_CAMFO</name>
<keyword evidence="3" id="KW-1185">Reference proteome</keyword>
<dbReference type="Pfam" id="PF13358">
    <property type="entry name" value="DDE_3"/>
    <property type="match status" value="1"/>
</dbReference>
<feature type="non-terminal residue" evidence="2">
    <location>
        <position position="78"/>
    </location>
</feature>
<dbReference type="EMBL" id="GL439818">
    <property type="protein sequence ID" value="EFN66734.1"/>
    <property type="molecule type" value="Genomic_DNA"/>
</dbReference>
<gene>
    <name evidence="2" type="ORF">EAG_00266</name>
</gene>
<proteinExistence type="predicted"/>
<dbReference type="AlphaFoldDB" id="E2AIK5"/>
<evidence type="ECO:0000313" key="3">
    <source>
        <dbReference type="Proteomes" id="UP000000311"/>
    </source>
</evidence>
<evidence type="ECO:0000313" key="2">
    <source>
        <dbReference type="EMBL" id="EFN66734.1"/>
    </source>
</evidence>
<protein>
    <submittedName>
        <fullName evidence="2">Transposable element Tcb1 transposase</fullName>
    </submittedName>
</protein>
<feature type="non-terminal residue" evidence="2">
    <location>
        <position position="1"/>
    </location>
</feature>
<dbReference type="OMA" id="RNADEKF"/>
<dbReference type="GO" id="GO:0003676">
    <property type="term" value="F:nucleic acid binding"/>
    <property type="evidence" value="ECO:0007669"/>
    <property type="project" value="InterPro"/>
</dbReference>
<accession>E2AIK5</accession>
<evidence type="ECO:0000259" key="1">
    <source>
        <dbReference type="Pfam" id="PF13358"/>
    </source>
</evidence>
<dbReference type="Gene3D" id="3.30.420.10">
    <property type="entry name" value="Ribonuclease H-like superfamily/Ribonuclease H"/>
    <property type="match status" value="1"/>
</dbReference>
<dbReference type="InParanoid" id="E2AIK5"/>
<organism evidence="3">
    <name type="scientific">Camponotus floridanus</name>
    <name type="common">Florida carpenter ant</name>
    <dbReference type="NCBI Taxonomy" id="104421"/>
    <lineage>
        <taxon>Eukaryota</taxon>
        <taxon>Metazoa</taxon>
        <taxon>Ecdysozoa</taxon>
        <taxon>Arthropoda</taxon>
        <taxon>Hexapoda</taxon>
        <taxon>Insecta</taxon>
        <taxon>Pterygota</taxon>
        <taxon>Neoptera</taxon>
        <taxon>Endopterygota</taxon>
        <taxon>Hymenoptera</taxon>
        <taxon>Apocrita</taxon>
        <taxon>Aculeata</taxon>
        <taxon>Formicoidea</taxon>
        <taxon>Formicidae</taxon>
        <taxon>Formicinae</taxon>
        <taxon>Camponotus</taxon>
    </lineage>
</organism>
<reference evidence="2 3" key="1">
    <citation type="journal article" date="2010" name="Science">
        <title>Genomic comparison of the ants Camponotus floridanus and Harpegnathos saltator.</title>
        <authorList>
            <person name="Bonasio R."/>
            <person name="Zhang G."/>
            <person name="Ye C."/>
            <person name="Mutti N.S."/>
            <person name="Fang X."/>
            <person name="Qin N."/>
            <person name="Donahue G."/>
            <person name="Yang P."/>
            <person name="Li Q."/>
            <person name="Li C."/>
            <person name="Zhang P."/>
            <person name="Huang Z."/>
            <person name="Berger S.L."/>
            <person name="Reinberg D."/>
            <person name="Wang J."/>
            <person name="Liebig J."/>
        </authorList>
    </citation>
    <scope>NUCLEOTIDE SEQUENCE [LARGE SCALE GENOMIC DNA]</scope>
    <source>
        <strain evidence="3">C129</strain>
    </source>
</reference>
<dbReference type="STRING" id="104421.E2AIK5"/>